<evidence type="ECO:0000259" key="1">
    <source>
        <dbReference type="PROSITE" id="PS50937"/>
    </source>
</evidence>
<dbReference type="GO" id="GO:0003677">
    <property type="term" value="F:DNA binding"/>
    <property type="evidence" value="ECO:0007669"/>
    <property type="project" value="UniProtKB-KW"/>
</dbReference>
<dbReference type="Proteomes" id="UP000269573">
    <property type="component" value="Unassembled WGS sequence"/>
</dbReference>
<evidence type="ECO:0000313" key="2">
    <source>
        <dbReference type="EMBL" id="RNB87609.1"/>
    </source>
</evidence>
<dbReference type="PROSITE" id="PS50937">
    <property type="entry name" value="HTH_MERR_2"/>
    <property type="match status" value="1"/>
</dbReference>
<gene>
    <name evidence="2" type="ORF">EDM59_09855</name>
</gene>
<sequence length="108" mass="12112">MVVSRVNVKATGLSTDTLRYYEKIGLVASPERGDKIRKGAFVHFTVNKKSSPPSVSVKSFLFFASSILFHFLPYTPTSFFPKNARSALYTSPFSRITQCMNFGSLMCR</sequence>
<comment type="caution">
    <text evidence="2">The sequence shown here is derived from an EMBL/GenBank/DDBJ whole genome shotgun (WGS) entry which is preliminary data.</text>
</comment>
<accession>A0A3M8DJ37</accession>
<organism evidence="2 3">
    <name type="scientific">Brevibacillus nitrificans</name>
    <dbReference type="NCBI Taxonomy" id="651560"/>
    <lineage>
        <taxon>Bacteria</taxon>
        <taxon>Bacillati</taxon>
        <taxon>Bacillota</taxon>
        <taxon>Bacilli</taxon>
        <taxon>Bacillales</taxon>
        <taxon>Paenibacillaceae</taxon>
        <taxon>Brevibacillus</taxon>
    </lineage>
</organism>
<keyword evidence="2" id="KW-0238">DNA-binding</keyword>
<proteinExistence type="predicted"/>
<protein>
    <submittedName>
        <fullName evidence="2">MerR family DNA-binding transcriptional regulator</fullName>
    </submittedName>
</protein>
<evidence type="ECO:0000313" key="3">
    <source>
        <dbReference type="Proteomes" id="UP000269573"/>
    </source>
</evidence>
<dbReference type="Pfam" id="PF00376">
    <property type="entry name" value="MerR"/>
    <property type="match status" value="1"/>
</dbReference>
<dbReference type="SUPFAM" id="SSF46955">
    <property type="entry name" value="Putative DNA-binding domain"/>
    <property type="match status" value="1"/>
</dbReference>
<dbReference type="AlphaFoldDB" id="A0A3M8DJ37"/>
<dbReference type="Gene3D" id="1.10.1660.10">
    <property type="match status" value="1"/>
</dbReference>
<keyword evidence="3" id="KW-1185">Reference proteome</keyword>
<reference evidence="2 3" key="1">
    <citation type="submission" date="2018-10" db="EMBL/GenBank/DDBJ databases">
        <title>Phylogenomics of Brevibacillus.</title>
        <authorList>
            <person name="Dunlap C."/>
        </authorList>
    </citation>
    <scope>NUCLEOTIDE SEQUENCE [LARGE SCALE GENOMIC DNA]</scope>
    <source>
        <strain evidence="2 3">JCM 15774</strain>
    </source>
</reference>
<feature type="domain" description="HTH merR-type" evidence="1">
    <location>
        <begin position="1"/>
        <end position="35"/>
    </location>
</feature>
<dbReference type="InterPro" id="IPR000551">
    <property type="entry name" value="MerR-type_HTH_dom"/>
</dbReference>
<dbReference type="InterPro" id="IPR009061">
    <property type="entry name" value="DNA-bd_dom_put_sf"/>
</dbReference>
<dbReference type="GO" id="GO:0006355">
    <property type="term" value="P:regulation of DNA-templated transcription"/>
    <property type="evidence" value="ECO:0007669"/>
    <property type="project" value="InterPro"/>
</dbReference>
<dbReference type="EMBL" id="RHHU01000004">
    <property type="protein sequence ID" value="RNB87609.1"/>
    <property type="molecule type" value="Genomic_DNA"/>
</dbReference>
<name>A0A3M8DJ37_9BACL</name>